<dbReference type="InterPro" id="IPR050397">
    <property type="entry name" value="Env_Response_Regulators"/>
</dbReference>
<evidence type="ECO:0000259" key="5">
    <source>
        <dbReference type="PROSITE" id="PS51063"/>
    </source>
</evidence>
<evidence type="ECO:0000259" key="4">
    <source>
        <dbReference type="PROSITE" id="PS50042"/>
    </source>
</evidence>
<evidence type="ECO:0000256" key="3">
    <source>
        <dbReference type="ARBA" id="ARBA00023163"/>
    </source>
</evidence>
<sequence>MGSQPWPVNGLLATLSPATRDELLALGTRRQYRPGQVLLREGELSTHVLLLVQGCVKITATAPNGGLALLAIRMGGEIIGELAGLDGQPRSATATAAGTVRARVMPQTTFHNFLTRHPDAALAVGRTVGAKLRWATRRRVDFSGYDVPVRVARVLAELAGAYGERTGSGVEIRVPLTQPELAALVGAAEPTVHKALAKLRRRGLIVTGYRQMTVLDLAELRATADSAGE</sequence>
<dbReference type="InterPro" id="IPR000595">
    <property type="entry name" value="cNMP-bd_dom"/>
</dbReference>
<dbReference type="CDD" id="cd00038">
    <property type="entry name" value="CAP_ED"/>
    <property type="match status" value="1"/>
</dbReference>
<dbReference type="InterPro" id="IPR036390">
    <property type="entry name" value="WH_DNA-bd_sf"/>
</dbReference>
<dbReference type="SMART" id="SM00100">
    <property type="entry name" value="cNMP"/>
    <property type="match status" value="1"/>
</dbReference>
<evidence type="ECO:0000313" key="6">
    <source>
        <dbReference type="EMBL" id="MFD2419065.1"/>
    </source>
</evidence>
<dbReference type="RefSeq" id="WP_378267083.1">
    <property type="nucleotide sequence ID" value="NZ_JBHUKR010000011.1"/>
</dbReference>
<dbReference type="InterPro" id="IPR036388">
    <property type="entry name" value="WH-like_DNA-bd_sf"/>
</dbReference>
<feature type="domain" description="HTH crp-type" evidence="5">
    <location>
        <begin position="145"/>
        <end position="218"/>
    </location>
</feature>
<accession>A0ABW5FXR8</accession>
<dbReference type="InterPro" id="IPR012318">
    <property type="entry name" value="HTH_CRP"/>
</dbReference>
<dbReference type="SUPFAM" id="SSF51206">
    <property type="entry name" value="cAMP-binding domain-like"/>
    <property type="match status" value="1"/>
</dbReference>
<keyword evidence="3" id="KW-0804">Transcription</keyword>
<dbReference type="InterPro" id="IPR018490">
    <property type="entry name" value="cNMP-bd_dom_sf"/>
</dbReference>
<dbReference type="Proteomes" id="UP001597417">
    <property type="component" value="Unassembled WGS sequence"/>
</dbReference>
<dbReference type="PROSITE" id="PS50042">
    <property type="entry name" value="CNMP_BINDING_3"/>
    <property type="match status" value="1"/>
</dbReference>
<gene>
    <name evidence="6" type="ORF">ACFSXZ_22290</name>
</gene>
<keyword evidence="1" id="KW-0805">Transcription regulation</keyword>
<proteinExistence type="predicted"/>
<dbReference type="InterPro" id="IPR014710">
    <property type="entry name" value="RmlC-like_jellyroll"/>
</dbReference>
<reference evidence="7" key="1">
    <citation type="journal article" date="2019" name="Int. J. Syst. Evol. Microbiol.">
        <title>The Global Catalogue of Microorganisms (GCM) 10K type strain sequencing project: providing services to taxonomists for standard genome sequencing and annotation.</title>
        <authorList>
            <consortium name="The Broad Institute Genomics Platform"/>
            <consortium name="The Broad Institute Genome Sequencing Center for Infectious Disease"/>
            <person name="Wu L."/>
            <person name="Ma J."/>
        </authorList>
    </citation>
    <scope>NUCLEOTIDE SEQUENCE [LARGE SCALE GENOMIC DNA]</scope>
    <source>
        <strain evidence="7">CGMCC 4.7645</strain>
    </source>
</reference>
<dbReference type="SUPFAM" id="SSF46785">
    <property type="entry name" value="Winged helix' DNA-binding domain"/>
    <property type="match status" value="1"/>
</dbReference>
<organism evidence="6 7">
    <name type="scientific">Amycolatopsis pigmentata</name>
    <dbReference type="NCBI Taxonomy" id="450801"/>
    <lineage>
        <taxon>Bacteria</taxon>
        <taxon>Bacillati</taxon>
        <taxon>Actinomycetota</taxon>
        <taxon>Actinomycetes</taxon>
        <taxon>Pseudonocardiales</taxon>
        <taxon>Pseudonocardiaceae</taxon>
        <taxon>Amycolatopsis</taxon>
    </lineage>
</organism>
<dbReference type="Gene3D" id="1.10.10.10">
    <property type="entry name" value="Winged helix-like DNA-binding domain superfamily/Winged helix DNA-binding domain"/>
    <property type="match status" value="1"/>
</dbReference>
<keyword evidence="7" id="KW-1185">Reference proteome</keyword>
<feature type="domain" description="Cyclic nucleotide-binding" evidence="4">
    <location>
        <begin position="11"/>
        <end position="114"/>
    </location>
</feature>
<evidence type="ECO:0000256" key="1">
    <source>
        <dbReference type="ARBA" id="ARBA00023015"/>
    </source>
</evidence>
<dbReference type="EMBL" id="JBHUKR010000011">
    <property type="protein sequence ID" value="MFD2419065.1"/>
    <property type="molecule type" value="Genomic_DNA"/>
</dbReference>
<comment type="caution">
    <text evidence="6">The sequence shown here is derived from an EMBL/GenBank/DDBJ whole genome shotgun (WGS) entry which is preliminary data.</text>
</comment>
<evidence type="ECO:0000256" key="2">
    <source>
        <dbReference type="ARBA" id="ARBA00023125"/>
    </source>
</evidence>
<protein>
    <submittedName>
        <fullName evidence="6">Crp/Fnr family transcriptional regulator</fullName>
    </submittedName>
</protein>
<dbReference type="SMART" id="SM00419">
    <property type="entry name" value="HTH_CRP"/>
    <property type="match status" value="1"/>
</dbReference>
<dbReference type="Pfam" id="PF13545">
    <property type="entry name" value="HTH_Crp_2"/>
    <property type="match status" value="1"/>
</dbReference>
<keyword evidence="2" id="KW-0238">DNA-binding</keyword>
<dbReference type="Pfam" id="PF00027">
    <property type="entry name" value="cNMP_binding"/>
    <property type="match status" value="1"/>
</dbReference>
<evidence type="ECO:0000313" key="7">
    <source>
        <dbReference type="Proteomes" id="UP001597417"/>
    </source>
</evidence>
<dbReference type="PROSITE" id="PS51063">
    <property type="entry name" value="HTH_CRP_2"/>
    <property type="match status" value="1"/>
</dbReference>
<name>A0ABW5FXR8_9PSEU</name>
<dbReference type="Gene3D" id="2.60.120.10">
    <property type="entry name" value="Jelly Rolls"/>
    <property type="match status" value="1"/>
</dbReference>
<dbReference type="PANTHER" id="PTHR24567:SF74">
    <property type="entry name" value="HTH-TYPE TRANSCRIPTIONAL REGULATOR ARCR"/>
    <property type="match status" value="1"/>
</dbReference>
<dbReference type="PANTHER" id="PTHR24567">
    <property type="entry name" value="CRP FAMILY TRANSCRIPTIONAL REGULATORY PROTEIN"/>
    <property type="match status" value="1"/>
</dbReference>